<dbReference type="AlphaFoldDB" id="A0AA39UNH0"/>
<sequence length="146" mass="17702">MFLCTLIFYNAMQYYYLQSLQQRDPFFGNTQQIYNHLSSLQDIFPARVLLKAQTRYANILVRNRVEKLSICCGWHRSLEYPDEHYMIQGYDHAGWMVVTLEMKAGNGGRWFEYGPRVRRWWLRNARNGHPLMSRHFFRHREHVEVI</sequence>
<evidence type="ECO:0000313" key="1">
    <source>
        <dbReference type="EMBL" id="KAK0496572.1"/>
    </source>
</evidence>
<organism evidence="1 2">
    <name type="scientific">Armillaria luteobubalina</name>
    <dbReference type="NCBI Taxonomy" id="153913"/>
    <lineage>
        <taxon>Eukaryota</taxon>
        <taxon>Fungi</taxon>
        <taxon>Dikarya</taxon>
        <taxon>Basidiomycota</taxon>
        <taxon>Agaricomycotina</taxon>
        <taxon>Agaricomycetes</taxon>
        <taxon>Agaricomycetidae</taxon>
        <taxon>Agaricales</taxon>
        <taxon>Marasmiineae</taxon>
        <taxon>Physalacriaceae</taxon>
        <taxon>Armillaria</taxon>
    </lineage>
</organism>
<accession>A0AA39UNH0</accession>
<reference evidence="1" key="1">
    <citation type="submission" date="2023-06" db="EMBL/GenBank/DDBJ databases">
        <authorList>
            <consortium name="Lawrence Berkeley National Laboratory"/>
            <person name="Ahrendt S."/>
            <person name="Sahu N."/>
            <person name="Indic B."/>
            <person name="Wong-Bajracharya J."/>
            <person name="Merenyi Z."/>
            <person name="Ke H.-M."/>
            <person name="Monk M."/>
            <person name="Kocsube S."/>
            <person name="Drula E."/>
            <person name="Lipzen A."/>
            <person name="Balint B."/>
            <person name="Henrissat B."/>
            <person name="Andreopoulos B."/>
            <person name="Martin F.M."/>
            <person name="Harder C.B."/>
            <person name="Rigling D."/>
            <person name="Ford K.L."/>
            <person name="Foster G.D."/>
            <person name="Pangilinan J."/>
            <person name="Papanicolaou A."/>
            <person name="Barry K."/>
            <person name="LaButti K."/>
            <person name="Viragh M."/>
            <person name="Koriabine M."/>
            <person name="Yan M."/>
            <person name="Riley R."/>
            <person name="Champramary S."/>
            <person name="Plett K.L."/>
            <person name="Tsai I.J."/>
            <person name="Slot J."/>
            <person name="Sipos G."/>
            <person name="Plett J."/>
            <person name="Nagy L.G."/>
            <person name="Grigoriev I.V."/>
        </authorList>
    </citation>
    <scope>NUCLEOTIDE SEQUENCE</scope>
    <source>
        <strain evidence="1">HWK02</strain>
    </source>
</reference>
<keyword evidence="2" id="KW-1185">Reference proteome</keyword>
<comment type="caution">
    <text evidence="1">The sequence shown here is derived from an EMBL/GenBank/DDBJ whole genome shotgun (WGS) entry which is preliminary data.</text>
</comment>
<gene>
    <name evidence="1" type="ORF">EDD18DRAFT_1353356</name>
</gene>
<dbReference type="Proteomes" id="UP001175228">
    <property type="component" value="Unassembled WGS sequence"/>
</dbReference>
<dbReference type="EMBL" id="JAUEPU010000015">
    <property type="protein sequence ID" value="KAK0496572.1"/>
    <property type="molecule type" value="Genomic_DNA"/>
</dbReference>
<evidence type="ECO:0000313" key="2">
    <source>
        <dbReference type="Proteomes" id="UP001175228"/>
    </source>
</evidence>
<name>A0AA39UNH0_9AGAR</name>
<protein>
    <submittedName>
        <fullName evidence="1">Uncharacterized protein</fullName>
    </submittedName>
</protein>
<proteinExistence type="predicted"/>